<dbReference type="InterPro" id="IPR004089">
    <property type="entry name" value="MCPsignal_dom"/>
</dbReference>
<evidence type="ECO:0000259" key="3">
    <source>
        <dbReference type="PROSITE" id="PS50111"/>
    </source>
</evidence>
<evidence type="ECO:0000313" key="6">
    <source>
        <dbReference type="Proteomes" id="UP000199139"/>
    </source>
</evidence>
<reference evidence="4 7" key="2">
    <citation type="submission" date="2019-07" db="EMBL/GenBank/DDBJ databases">
        <title>Whole genome shotgun sequence of Halolactibacillus miurensis NBRC 100873.</title>
        <authorList>
            <person name="Hosoyama A."/>
            <person name="Uohara A."/>
            <person name="Ohji S."/>
            <person name="Ichikawa N."/>
        </authorList>
    </citation>
    <scope>NUCLEOTIDE SEQUENCE [LARGE SCALE GENOMIC DNA]</scope>
    <source>
        <strain evidence="4 7">NBRC 100873</strain>
    </source>
</reference>
<dbReference type="EMBL" id="BJWJ01000001">
    <property type="protein sequence ID" value="GEM03100.1"/>
    <property type="molecule type" value="Genomic_DNA"/>
</dbReference>
<keyword evidence="1 2" id="KW-0807">Transducer</keyword>
<dbReference type="AlphaFoldDB" id="A0A1I6P644"/>
<dbReference type="SMART" id="SM00283">
    <property type="entry name" value="MA"/>
    <property type="match status" value="1"/>
</dbReference>
<proteinExistence type="predicted"/>
<dbReference type="GO" id="GO:0016020">
    <property type="term" value="C:membrane"/>
    <property type="evidence" value="ECO:0007669"/>
    <property type="project" value="InterPro"/>
</dbReference>
<evidence type="ECO:0000313" key="4">
    <source>
        <dbReference type="EMBL" id="GEM03100.1"/>
    </source>
</evidence>
<dbReference type="OrthoDB" id="266313at2"/>
<evidence type="ECO:0000256" key="1">
    <source>
        <dbReference type="ARBA" id="ARBA00023224"/>
    </source>
</evidence>
<organism evidence="5 6">
    <name type="scientific">Halolactibacillus miurensis</name>
    <dbReference type="NCBI Taxonomy" id="306541"/>
    <lineage>
        <taxon>Bacteria</taxon>
        <taxon>Bacillati</taxon>
        <taxon>Bacillota</taxon>
        <taxon>Bacilli</taxon>
        <taxon>Bacillales</taxon>
        <taxon>Bacillaceae</taxon>
        <taxon>Halolactibacillus</taxon>
    </lineage>
</organism>
<dbReference type="GO" id="GO:0007165">
    <property type="term" value="P:signal transduction"/>
    <property type="evidence" value="ECO:0007669"/>
    <property type="project" value="UniProtKB-KW"/>
</dbReference>
<dbReference type="STRING" id="306541.SAMN05421668_101221"/>
<reference evidence="5 6" key="1">
    <citation type="submission" date="2016-10" db="EMBL/GenBank/DDBJ databases">
        <authorList>
            <person name="de Groot N.N."/>
        </authorList>
    </citation>
    <scope>NUCLEOTIDE SEQUENCE [LARGE SCALE GENOMIC DNA]</scope>
    <source>
        <strain evidence="5 6">DSM 17074</strain>
    </source>
</reference>
<dbReference type="InterPro" id="IPR025991">
    <property type="entry name" value="Chemoreceptor_zinc-bind_dom"/>
</dbReference>
<evidence type="ECO:0000256" key="2">
    <source>
        <dbReference type="PROSITE-ProRule" id="PRU00284"/>
    </source>
</evidence>
<sequence>MLGMKRKQRKDKVEHTITSLEHYSREYLLQMIGSTAGLGKVEVELSFVKDAIHHVSDILKRQSEDNLAFTEEVTATMSEIETTIEENVRRAEDIFERIEAVTLTTEESLSHIKRMSDICLQVTKGNETVNTHLDQLLAKVEKIGEIVKVIEGIADQTNLLALNASIEAARAGEAGKGFAVVSDEIRKLAENTKTSLTEFETFKQEIEHVSNNSVESLTMINQSMVQIPNAVEQVTAGLSGNYGAIDHIKIDMESFVASFQQVSSSATSVTDAVKGKVDEEEKLAKMMDGLMGQMSELDLVRQQMRTLDVDIIQQNQAAYQQFLSENNPIQPEELIHILTSALKQHEHWLDTLSDIVELNQRLPIQTDSHHCAFGHYYQALEIIDPVLTPIWQAVEKEHDALHESSHDILANVGKEEAKQQVALEKTRKISKQLSAHINKMINHLQSQRQTV</sequence>
<keyword evidence="5" id="KW-0675">Receptor</keyword>
<dbReference type="PROSITE" id="PS50111">
    <property type="entry name" value="CHEMOTAXIS_TRANSDUC_2"/>
    <property type="match status" value="1"/>
</dbReference>
<evidence type="ECO:0000313" key="7">
    <source>
        <dbReference type="Proteomes" id="UP000321773"/>
    </source>
</evidence>
<protein>
    <submittedName>
        <fullName evidence="5">Chemoreceptor zinc-binding domain-containing protein</fullName>
    </submittedName>
    <submittedName>
        <fullName evidence="4">Chemotaxis protein</fullName>
    </submittedName>
</protein>
<keyword evidence="7" id="KW-1185">Reference proteome</keyword>
<dbReference type="Pfam" id="PF13682">
    <property type="entry name" value="CZB"/>
    <property type="match status" value="1"/>
</dbReference>
<dbReference type="Gene3D" id="1.20.120.30">
    <property type="entry name" value="Aspartate receptor, ligand-binding domain"/>
    <property type="match status" value="1"/>
</dbReference>
<feature type="domain" description="Methyl-accepting transducer" evidence="3">
    <location>
        <begin position="41"/>
        <end position="277"/>
    </location>
</feature>
<name>A0A1I6P644_9BACI</name>
<evidence type="ECO:0000313" key="5">
    <source>
        <dbReference type="EMBL" id="SFS35560.1"/>
    </source>
</evidence>
<dbReference type="SUPFAM" id="SSF58104">
    <property type="entry name" value="Methyl-accepting chemotaxis protein (MCP) signaling domain"/>
    <property type="match status" value="1"/>
</dbReference>
<dbReference type="EMBL" id="FPAI01000001">
    <property type="protein sequence ID" value="SFS35560.1"/>
    <property type="molecule type" value="Genomic_DNA"/>
</dbReference>
<dbReference type="PANTHER" id="PTHR32089:SF112">
    <property type="entry name" value="LYSOZYME-LIKE PROTEIN-RELATED"/>
    <property type="match status" value="1"/>
</dbReference>
<dbReference type="Proteomes" id="UP000321773">
    <property type="component" value="Unassembled WGS sequence"/>
</dbReference>
<gene>
    <name evidence="4" type="ORF">HMI01_00880</name>
    <name evidence="5" type="ORF">SAMN05421668_101221</name>
</gene>
<dbReference type="Pfam" id="PF00015">
    <property type="entry name" value="MCPsignal"/>
    <property type="match status" value="1"/>
</dbReference>
<dbReference type="PANTHER" id="PTHR32089">
    <property type="entry name" value="METHYL-ACCEPTING CHEMOTAXIS PROTEIN MCPB"/>
    <property type="match status" value="1"/>
</dbReference>
<dbReference type="Proteomes" id="UP000199139">
    <property type="component" value="Unassembled WGS sequence"/>
</dbReference>
<dbReference type="Gene3D" id="1.10.287.950">
    <property type="entry name" value="Methyl-accepting chemotaxis protein"/>
    <property type="match status" value="1"/>
</dbReference>
<accession>A0A1I6P644</accession>